<protein>
    <submittedName>
        <fullName evidence="2">Uncharacterized protein</fullName>
    </submittedName>
</protein>
<reference evidence="2 3" key="1">
    <citation type="submission" date="2019-08" db="EMBL/GenBank/DDBJ databases">
        <authorList>
            <person name="Peeters C."/>
        </authorList>
    </citation>
    <scope>NUCLEOTIDE SEQUENCE [LARGE SCALE GENOMIC DNA]</scope>
    <source>
        <strain evidence="2 3">LMG 31118</strain>
    </source>
</reference>
<proteinExistence type="predicted"/>
<dbReference type="OrthoDB" id="8935299at2"/>
<feature type="region of interest" description="Disordered" evidence="1">
    <location>
        <begin position="583"/>
        <end position="603"/>
    </location>
</feature>
<evidence type="ECO:0000313" key="2">
    <source>
        <dbReference type="EMBL" id="VVE61361.1"/>
    </source>
</evidence>
<sequence>MITGALDALRSAIHPCRNLESSSARLNQSLDVLHDSLRGGSPGASDITEAAETVENACLKRDGWHALKQRFSPESGRKVFVERLVRTHLATTDTGLAHVRQTFPYAVLDSEAASVVKALKPTVRDAIVDGWSNPDSTAVHMTEQGFIALEIPGTDLRCALFGGCFGSEGLALTQREATQLLLARPEGAPPGGTVLRALRDGIADRSAENYALLSAAIDANGDVLPELNQEDVRAVANAAHDALMSRGDARGRAPFARLFRRMGDTQRADQSGGVVRLTIPANWLRGGASTVVRPATNDASSAAPISSATARELTLQAQVRAMNQTTPRAAVDALLASAKAFEDAHDPLAAAGKYALAAEKLAGFALFPSVGEAMFNAFGNYGPYLQRSSRIASLCAEAFEARGLYLSAAATHEVVADYLMAGLDSRIDRETMATLASTHRDTADACFVKGGLPAAAKDRDFAGLVRRAIETNSASLGAGKVLVGDGYIIKFEDLTDPFLAETFDKEEPTEWLLLMSGQRTDGVEIYTPITKASWRMLTKRVTDERGVALPNQTRRHPYLTRPLADRDFALGAVCVEMFRRASDAETSDNASMPSVPPSGGDAS</sequence>
<gene>
    <name evidence="2" type="ORF">PCA31118_00550</name>
</gene>
<dbReference type="AlphaFoldDB" id="A0A5E4ZIX2"/>
<dbReference type="RefSeq" id="WP_150622717.1">
    <property type="nucleotide sequence ID" value="NZ_CABPSQ010000001.1"/>
</dbReference>
<dbReference type="EMBL" id="CABPSQ010000001">
    <property type="protein sequence ID" value="VVE61361.1"/>
    <property type="molecule type" value="Genomic_DNA"/>
</dbReference>
<accession>A0A5E4ZIX2</accession>
<evidence type="ECO:0000256" key="1">
    <source>
        <dbReference type="SAM" id="MobiDB-lite"/>
    </source>
</evidence>
<organism evidence="2 3">
    <name type="scientific">Pandoraea captiosa</name>
    <dbReference type="NCBI Taxonomy" id="2508302"/>
    <lineage>
        <taxon>Bacteria</taxon>
        <taxon>Pseudomonadati</taxon>
        <taxon>Pseudomonadota</taxon>
        <taxon>Betaproteobacteria</taxon>
        <taxon>Burkholderiales</taxon>
        <taxon>Burkholderiaceae</taxon>
        <taxon>Pandoraea</taxon>
    </lineage>
</organism>
<name>A0A5E4ZIX2_9BURK</name>
<dbReference type="Proteomes" id="UP000414136">
    <property type="component" value="Unassembled WGS sequence"/>
</dbReference>
<keyword evidence="3" id="KW-1185">Reference proteome</keyword>
<evidence type="ECO:0000313" key="3">
    <source>
        <dbReference type="Proteomes" id="UP000414136"/>
    </source>
</evidence>